<evidence type="ECO:0000313" key="3">
    <source>
        <dbReference type="Proteomes" id="UP001595828"/>
    </source>
</evidence>
<name>A0ABV8RR59_9SPHN</name>
<evidence type="ECO:0000313" key="2">
    <source>
        <dbReference type="EMBL" id="MFC4295873.1"/>
    </source>
</evidence>
<dbReference type="Pfam" id="PF12697">
    <property type="entry name" value="Abhydrolase_6"/>
    <property type="match status" value="1"/>
</dbReference>
<proteinExistence type="predicted"/>
<dbReference type="PANTHER" id="PTHR43194">
    <property type="entry name" value="HYDROLASE ALPHA/BETA FOLD FAMILY"/>
    <property type="match status" value="1"/>
</dbReference>
<keyword evidence="2" id="KW-0378">Hydrolase</keyword>
<dbReference type="SUPFAM" id="SSF53474">
    <property type="entry name" value="alpha/beta-Hydrolases"/>
    <property type="match status" value="1"/>
</dbReference>
<accession>A0ABV8RR59</accession>
<dbReference type="PRINTS" id="PR00412">
    <property type="entry name" value="EPOXHYDRLASE"/>
</dbReference>
<evidence type="ECO:0000259" key="1">
    <source>
        <dbReference type="Pfam" id="PF12697"/>
    </source>
</evidence>
<dbReference type="Proteomes" id="UP001595828">
    <property type="component" value="Unassembled WGS sequence"/>
</dbReference>
<dbReference type="RefSeq" id="WP_379539337.1">
    <property type="nucleotide sequence ID" value="NZ_JBHSDR010000006.1"/>
</dbReference>
<dbReference type="PRINTS" id="PR00111">
    <property type="entry name" value="ABHYDROLASE"/>
</dbReference>
<dbReference type="InterPro" id="IPR000639">
    <property type="entry name" value="Epox_hydrolase-like"/>
</dbReference>
<dbReference type="Gene3D" id="3.40.50.1820">
    <property type="entry name" value="alpha/beta hydrolase"/>
    <property type="match status" value="1"/>
</dbReference>
<organism evidence="2 3">
    <name type="scientific">Novosphingobium tardum</name>
    <dbReference type="NCBI Taxonomy" id="1538021"/>
    <lineage>
        <taxon>Bacteria</taxon>
        <taxon>Pseudomonadati</taxon>
        <taxon>Pseudomonadota</taxon>
        <taxon>Alphaproteobacteria</taxon>
        <taxon>Sphingomonadales</taxon>
        <taxon>Sphingomonadaceae</taxon>
        <taxon>Novosphingobium</taxon>
    </lineage>
</organism>
<protein>
    <submittedName>
        <fullName evidence="2">Alpha/beta fold hydrolase</fullName>
    </submittedName>
</protein>
<dbReference type="EMBL" id="JBHSDR010000006">
    <property type="protein sequence ID" value="MFC4295873.1"/>
    <property type="molecule type" value="Genomic_DNA"/>
</dbReference>
<reference evidence="3" key="1">
    <citation type="journal article" date="2019" name="Int. J. Syst. Evol. Microbiol.">
        <title>The Global Catalogue of Microorganisms (GCM) 10K type strain sequencing project: providing services to taxonomists for standard genome sequencing and annotation.</title>
        <authorList>
            <consortium name="The Broad Institute Genomics Platform"/>
            <consortium name="The Broad Institute Genome Sequencing Center for Infectious Disease"/>
            <person name="Wu L."/>
            <person name="Ma J."/>
        </authorList>
    </citation>
    <scope>NUCLEOTIDE SEQUENCE [LARGE SCALE GENOMIC DNA]</scope>
    <source>
        <strain evidence="3">CGMCC 1.12989</strain>
    </source>
</reference>
<comment type="caution">
    <text evidence="2">The sequence shown here is derived from an EMBL/GenBank/DDBJ whole genome shotgun (WGS) entry which is preliminary data.</text>
</comment>
<keyword evidence="3" id="KW-1185">Reference proteome</keyword>
<dbReference type="PANTHER" id="PTHR43194:SF2">
    <property type="entry name" value="PEROXISOMAL MEMBRANE PROTEIN LPX1"/>
    <property type="match status" value="1"/>
</dbReference>
<feature type="domain" description="AB hydrolase-1" evidence="1">
    <location>
        <begin position="28"/>
        <end position="268"/>
    </location>
</feature>
<sequence>MSVVRRYVAPDGVTLVADEAGPEGAPTVILLHGGGQTRHSWSGAMRALVGRGYRVINVDGRGHGDSDWSEAGRYSLDDRVDDLRVITAGITGPFALVGASLGGMTAIHAAASGLAPSALVLVDIVPTPEPAGIDRIVTFMRGTSAGFDTIEDVVAAVTAYNPHRPRPRDSSGLRRNLREREDGRLYWHWDPRIVSTRPEDIHAMVERSARMLGRRLEMGVLVVRGMSSDVVSDSSVAAFRKILPTLEVADVAGAGHMVSGDRNDAFNASVLEFLDRRMPVAAET</sequence>
<gene>
    <name evidence="2" type="ORF">ACFO0A_12480</name>
</gene>
<dbReference type="GO" id="GO:0016787">
    <property type="term" value="F:hydrolase activity"/>
    <property type="evidence" value="ECO:0007669"/>
    <property type="project" value="UniProtKB-KW"/>
</dbReference>
<dbReference type="InterPro" id="IPR000073">
    <property type="entry name" value="AB_hydrolase_1"/>
</dbReference>
<dbReference type="InterPro" id="IPR050228">
    <property type="entry name" value="Carboxylesterase_BioH"/>
</dbReference>
<dbReference type="InterPro" id="IPR029058">
    <property type="entry name" value="AB_hydrolase_fold"/>
</dbReference>